<keyword evidence="2" id="KW-0547">Nucleotide-binding</keyword>
<reference evidence="5 7" key="1">
    <citation type="submission" date="2019-07" db="EMBL/GenBank/DDBJ databases">
        <title>Whole genome shotgun sequence of Cellulomonas hominis NBRC 16055.</title>
        <authorList>
            <person name="Hosoyama A."/>
            <person name="Uohara A."/>
            <person name="Ohji S."/>
            <person name="Ichikawa N."/>
        </authorList>
    </citation>
    <scope>NUCLEOTIDE SEQUENCE [LARGE SCALE GENOMIC DNA]</scope>
    <source>
        <strain evidence="5 7">NBRC 16055</strain>
    </source>
</reference>
<dbReference type="Gene3D" id="3.40.50.300">
    <property type="entry name" value="P-loop containing nucleotide triphosphate hydrolases"/>
    <property type="match status" value="2"/>
</dbReference>
<dbReference type="OrthoDB" id="39350at2"/>
<feature type="domain" description="ABC transporter" evidence="4">
    <location>
        <begin position="3"/>
        <end position="241"/>
    </location>
</feature>
<name>A0A511FCA3_9CELL</name>
<keyword evidence="6" id="KW-0813">Transport</keyword>
<dbReference type="SUPFAM" id="SSF52540">
    <property type="entry name" value="P-loop containing nucleoside triphosphate hydrolases"/>
    <property type="match status" value="2"/>
</dbReference>
<dbReference type="PANTHER" id="PTHR43790:SF2">
    <property type="entry name" value="AUTOINDUCER 2 IMPORT ATP-BINDING PROTEIN LSRA"/>
    <property type="match status" value="1"/>
</dbReference>
<dbReference type="EMBL" id="JACHDN010000001">
    <property type="protein sequence ID" value="MBB5471795.1"/>
    <property type="molecule type" value="Genomic_DNA"/>
</dbReference>
<accession>A0A511FCA3</accession>
<dbReference type="InterPro" id="IPR027417">
    <property type="entry name" value="P-loop_NTPase"/>
</dbReference>
<comment type="caution">
    <text evidence="5">The sequence shown here is derived from an EMBL/GenBank/DDBJ whole genome shotgun (WGS) entry which is preliminary data.</text>
</comment>
<evidence type="ECO:0000256" key="3">
    <source>
        <dbReference type="ARBA" id="ARBA00022840"/>
    </source>
</evidence>
<reference evidence="6 8" key="2">
    <citation type="submission" date="2020-08" db="EMBL/GenBank/DDBJ databases">
        <title>Sequencing the genomes of 1000 actinobacteria strains.</title>
        <authorList>
            <person name="Klenk H.-P."/>
        </authorList>
    </citation>
    <scope>NUCLEOTIDE SEQUENCE [LARGE SCALE GENOMIC DNA]</scope>
    <source>
        <strain evidence="6 8">DSM 9581</strain>
    </source>
</reference>
<dbReference type="GO" id="GO:0016887">
    <property type="term" value="F:ATP hydrolysis activity"/>
    <property type="evidence" value="ECO:0007669"/>
    <property type="project" value="InterPro"/>
</dbReference>
<evidence type="ECO:0000259" key="4">
    <source>
        <dbReference type="PROSITE" id="PS50893"/>
    </source>
</evidence>
<dbReference type="CDD" id="cd03216">
    <property type="entry name" value="ABC_Carb_Monos_I"/>
    <property type="match status" value="1"/>
</dbReference>
<dbReference type="InterPro" id="IPR050107">
    <property type="entry name" value="ABC_carbohydrate_import_ATPase"/>
</dbReference>
<evidence type="ECO:0000313" key="7">
    <source>
        <dbReference type="Proteomes" id="UP000321723"/>
    </source>
</evidence>
<feature type="domain" description="ABC transporter" evidence="4">
    <location>
        <begin position="259"/>
        <end position="493"/>
    </location>
</feature>
<dbReference type="Proteomes" id="UP000321723">
    <property type="component" value="Unassembled WGS sequence"/>
</dbReference>
<evidence type="ECO:0000256" key="1">
    <source>
        <dbReference type="ARBA" id="ARBA00009404"/>
    </source>
</evidence>
<evidence type="ECO:0000313" key="6">
    <source>
        <dbReference type="EMBL" id="MBB5471795.1"/>
    </source>
</evidence>
<dbReference type="PROSITE" id="PS50893">
    <property type="entry name" value="ABC_TRANSPORTER_2"/>
    <property type="match status" value="2"/>
</dbReference>
<dbReference type="GO" id="GO:0005524">
    <property type="term" value="F:ATP binding"/>
    <property type="evidence" value="ECO:0007669"/>
    <property type="project" value="UniProtKB-KW"/>
</dbReference>
<dbReference type="RefSeq" id="WP_146837381.1">
    <property type="nucleotide sequence ID" value="NZ_BJVQ01000025.1"/>
</dbReference>
<dbReference type="SMART" id="SM00382">
    <property type="entry name" value="AAA"/>
    <property type="match status" value="2"/>
</dbReference>
<evidence type="ECO:0000256" key="2">
    <source>
        <dbReference type="ARBA" id="ARBA00022741"/>
    </source>
</evidence>
<comment type="similarity">
    <text evidence="1">Belongs to the ABC transporter superfamily. AI-2 autoinducer porter (TC 3.A.1.2.8) family.</text>
</comment>
<proteinExistence type="inferred from homology"/>
<sequence>MPLELVDITHDYGDGPVLHDVSFAVRPGQVHALLGVNGAGKSTLVHVATGVLRPTAGRVVLDGAPARFAGQGDANRAGVALLSQEVDRALVASMTVHENLTVGLLRARGARGFRPRANREEARALLARYGVDLDVDRLVQDLSLFEKQVLSLVRAVASDARFVVLDEPTSSFDVPETERFYAIVRALRDRGIGLVFISHRLAEVFALADTVTVLRGGRTVLAAPASQTTPEQVVAAMTGEVAHGTRRSERAAAPAQPGVPEHALAVTGLDLGRGRRPLDLSVAAGEVVVVFGQLGTGKSTLARTLFGLARPYRARVGGREVRVSRPEQAARLGVGLVPEERRRDGLWLDETVQTHLSLRLRGLVRHRAEAARARRLVVDYDVQPPAPERLVRRLSGGNQQKVAVAKWDGAARRLLVLDEPMKGVDVAAKEALFRAVERAADAGAGVLYLTAEPDDALRIADRIVVLDRSGVALDRPAHGLEPVDLMLAAEKAEIP</sequence>
<dbReference type="PANTHER" id="PTHR43790">
    <property type="entry name" value="CARBOHYDRATE TRANSPORT ATP-BINDING PROTEIN MG119-RELATED"/>
    <property type="match status" value="1"/>
</dbReference>
<organism evidence="5 7">
    <name type="scientific">Cellulomonas hominis</name>
    <dbReference type="NCBI Taxonomy" id="156981"/>
    <lineage>
        <taxon>Bacteria</taxon>
        <taxon>Bacillati</taxon>
        <taxon>Actinomycetota</taxon>
        <taxon>Actinomycetes</taxon>
        <taxon>Micrococcales</taxon>
        <taxon>Cellulomonadaceae</taxon>
        <taxon>Cellulomonas</taxon>
    </lineage>
</organism>
<protein>
    <submittedName>
        <fullName evidence="6">Simple sugar transport system ATP-binding protein</fullName>
    </submittedName>
    <submittedName>
        <fullName evidence="5">Sugar ABC transporter ATP-binding protein</fullName>
    </submittedName>
</protein>
<dbReference type="InterPro" id="IPR003439">
    <property type="entry name" value="ABC_transporter-like_ATP-bd"/>
</dbReference>
<evidence type="ECO:0000313" key="5">
    <source>
        <dbReference type="EMBL" id="GEL46881.1"/>
    </source>
</evidence>
<dbReference type="Pfam" id="PF00005">
    <property type="entry name" value="ABC_tran"/>
    <property type="match status" value="2"/>
</dbReference>
<keyword evidence="7" id="KW-1185">Reference proteome</keyword>
<evidence type="ECO:0000313" key="8">
    <source>
        <dbReference type="Proteomes" id="UP000564629"/>
    </source>
</evidence>
<dbReference type="CDD" id="cd03215">
    <property type="entry name" value="ABC_Carb_Monos_II"/>
    <property type="match status" value="1"/>
</dbReference>
<dbReference type="AlphaFoldDB" id="A0A511FCA3"/>
<keyword evidence="3 5" id="KW-0067">ATP-binding</keyword>
<dbReference type="InterPro" id="IPR003593">
    <property type="entry name" value="AAA+_ATPase"/>
</dbReference>
<dbReference type="EMBL" id="BJVQ01000025">
    <property type="protein sequence ID" value="GEL46881.1"/>
    <property type="molecule type" value="Genomic_DNA"/>
</dbReference>
<gene>
    <name evidence="5" type="ORF">CHO01_19970</name>
    <name evidence="6" type="ORF">HNR08_000531</name>
</gene>
<dbReference type="Proteomes" id="UP000564629">
    <property type="component" value="Unassembled WGS sequence"/>
</dbReference>
<keyword evidence="6" id="KW-0762">Sugar transport</keyword>